<organism evidence="2 3">
    <name type="scientific">Musa troglodytarum</name>
    <name type="common">fe'i banana</name>
    <dbReference type="NCBI Taxonomy" id="320322"/>
    <lineage>
        <taxon>Eukaryota</taxon>
        <taxon>Viridiplantae</taxon>
        <taxon>Streptophyta</taxon>
        <taxon>Embryophyta</taxon>
        <taxon>Tracheophyta</taxon>
        <taxon>Spermatophyta</taxon>
        <taxon>Magnoliopsida</taxon>
        <taxon>Liliopsida</taxon>
        <taxon>Zingiberales</taxon>
        <taxon>Musaceae</taxon>
        <taxon>Musa</taxon>
    </lineage>
</organism>
<evidence type="ECO:0000313" key="2">
    <source>
        <dbReference type="EMBL" id="URD90631.1"/>
    </source>
</evidence>
<sequence>MERKGSANITCTHPAPAPARALALESMIGPWRRRPGAASIKGVPRRSIMGSTNTPRPMGEEREYSLRMPPASPRPKETKISIDVNALAEA</sequence>
<gene>
    <name evidence="2" type="ORF">MUK42_30144</name>
</gene>
<protein>
    <submittedName>
        <fullName evidence="2">Uncharacterized protein</fullName>
    </submittedName>
</protein>
<feature type="region of interest" description="Disordered" evidence="1">
    <location>
        <begin position="33"/>
        <end position="90"/>
    </location>
</feature>
<dbReference type="EMBL" id="CP097504">
    <property type="protein sequence ID" value="URD90631.1"/>
    <property type="molecule type" value="Genomic_DNA"/>
</dbReference>
<evidence type="ECO:0000313" key="3">
    <source>
        <dbReference type="Proteomes" id="UP001055439"/>
    </source>
</evidence>
<dbReference type="AlphaFoldDB" id="A0A9E7JS43"/>
<keyword evidence="3" id="KW-1185">Reference proteome</keyword>
<name>A0A9E7JS43_9LILI</name>
<reference evidence="2" key="1">
    <citation type="submission" date="2022-05" db="EMBL/GenBank/DDBJ databases">
        <title>The Musa troglodytarum L. genome provides insights into the mechanism of non-climacteric behaviour and enrichment of carotenoids.</title>
        <authorList>
            <person name="Wang J."/>
        </authorList>
    </citation>
    <scope>NUCLEOTIDE SEQUENCE</scope>
    <source>
        <tissue evidence="2">Leaf</tissue>
    </source>
</reference>
<evidence type="ECO:0000256" key="1">
    <source>
        <dbReference type="SAM" id="MobiDB-lite"/>
    </source>
</evidence>
<accession>A0A9E7JS43</accession>
<dbReference type="Proteomes" id="UP001055439">
    <property type="component" value="Chromosome 2"/>
</dbReference>
<proteinExistence type="predicted"/>